<dbReference type="InterPro" id="IPR036388">
    <property type="entry name" value="WH-like_DNA-bd_sf"/>
</dbReference>
<evidence type="ECO:0000256" key="1">
    <source>
        <dbReference type="ARBA" id="ARBA00009437"/>
    </source>
</evidence>
<dbReference type="PANTHER" id="PTHR30126">
    <property type="entry name" value="HTH-TYPE TRANSCRIPTIONAL REGULATOR"/>
    <property type="match status" value="1"/>
</dbReference>
<dbReference type="AlphaFoldDB" id="A0AA37RZ45"/>
<dbReference type="Proteomes" id="UP001161422">
    <property type="component" value="Unassembled WGS sequence"/>
</dbReference>
<dbReference type="Pfam" id="PF00126">
    <property type="entry name" value="HTH_1"/>
    <property type="match status" value="1"/>
</dbReference>
<reference evidence="6" key="1">
    <citation type="journal article" date="2014" name="Int. J. Syst. Evol. Microbiol.">
        <title>Complete genome sequence of Corynebacterium casei LMG S-19264T (=DSM 44701T), isolated from a smear-ripened cheese.</title>
        <authorList>
            <consortium name="US DOE Joint Genome Institute (JGI-PGF)"/>
            <person name="Walter F."/>
            <person name="Albersmeier A."/>
            <person name="Kalinowski J."/>
            <person name="Ruckert C."/>
        </authorList>
    </citation>
    <scope>NUCLEOTIDE SEQUENCE</scope>
    <source>
        <strain evidence="6">NBRC 101628</strain>
    </source>
</reference>
<evidence type="ECO:0000256" key="2">
    <source>
        <dbReference type="ARBA" id="ARBA00023015"/>
    </source>
</evidence>
<proteinExistence type="inferred from homology"/>
<gene>
    <name evidence="6" type="ORF">GCM10007895_29260</name>
</gene>
<dbReference type="Pfam" id="PF03466">
    <property type="entry name" value="LysR_substrate"/>
    <property type="match status" value="1"/>
</dbReference>
<dbReference type="SUPFAM" id="SSF53850">
    <property type="entry name" value="Periplasmic binding protein-like II"/>
    <property type="match status" value="1"/>
</dbReference>
<keyword evidence="7" id="KW-1185">Reference proteome</keyword>
<evidence type="ECO:0000259" key="5">
    <source>
        <dbReference type="PROSITE" id="PS50931"/>
    </source>
</evidence>
<dbReference type="GO" id="GO:0003700">
    <property type="term" value="F:DNA-binding transcription factor activity"/>
    <property type="evidence" value="ECO:0007669"/>
    <property type="project" value="InterPro"/>
</dbReference>
<dbReference type="RefSeq" id="WP_169902800.1">
    <property type="nucleotide sequence ID" value="NZ_BSNC01000006.1"/>
</dbReference>
<evidence type="ECO:0000313" key="6">
    <source>
        <dbReference type="EMBL" id="GLP97619.1"/>
    </source>
</evidence>
<dbReference type="Gene3D" id="1.10.10.10">
    <property type="entry name" value="Winged helix-like DNA-binding domain superfamily/Winged helix DNA-binding domain"/>
    <property type="match status" value="1"/>
</dbReference>
<feature type="domain" description="HTH lysR-type" evidence="5">
    <location>
        <begin position="3"/>
        <end position="61"/>
    </location>
</feature>
<dbReference type="Gene3D" id="3.40.190.290">
    <property type="match status" value="1"/>
</dbReference>
<reference evidence="6" key="2">
    <citation type="submission" date="2023-01" db="EMBL/GenBank/DDBJ databases">
        <title>Draft genome sequence of Paraferrimonas sedimenticola strain NBRC 101628.</title>
        <authorList>
            <person name="Sun Q."/>
            <person name="Mori K."/>
        </authorList>
    </citation>
    <scope>NUCLEOTIDE SEQUENCE</scope>
    <source>
        <strain evidence="6">NBRC 101628</strain>
    </source>
</reference>
<name>A0AA37RZ45_9GAMM</name>
<comment type="similarity">
    <text evidence="1">Belongs to the LysR transcriptional regulatory family.</text>
</comment>
<dbReference type="PANTHER" id="PTHR30126:SF91">
    <property type="entry name" value="LYSR FAMILY TRANSCRIPTIONAL REGULATOR"/>
    <property type="match status" value="1"/>
</dbReference>
<sequence>MQITLDRLLYLKTVVDKGSFSSAAKVLGKSTAGIQQVIDALEIDLGITLFERTRGKGVSLTGEGKSFYLQAMEIIPQIEALEQKAVALRQGVESTVRIALHGISHFPFIDASLQLFRKEYPSVAIELLDAANPDSVSRSDIRVSLTPMEIERGRLSRTLFSFVWTAVVSTKHPLARIPSVLARADLLEHAQANLFTSELLPSIVIESTRYSSNEIRCENFEQYLGALKSGLAFGLYPKALAQPLIDNGQLCALNLDLGLEKTSWPLDISWSESVGPAAEWLVYSLIEGANKYSKGQGII</sequence>
<evidence type="ECO:0000313" key="7">
    <source>
        <dbReference type="Proteomes" id="UP001161422"/>
    </source>
</evidence>
<comment type="caution">
    <text evidence="6">The sequence shown here is derived from an EMBL/GenBank/DDBJ whole genome shotgun (WGS) entry which is preliminary data.</text>
</comment>
<dbReference type="PROSITE" id="PS50931">
    <property type="entry name" value="HTH_LYSR"/>
    <property type="match status" value="1"/>
</dbReference>
<evidence type="ECO:0000256" key="4">
    <source>
        <dbReference type="ARBA" id="ARBA00023163"/>
    </source>
</evidence>
<keyword evidence="3" id="KW-0238">DNA-binding</keyword>
<protein>
    <submittedName>
        <fullName evidence="6">LysR family transcriptional regulator</fullName>
    </submittedName>
</protein>
<dbReference type="EMBL" id="BSNC01000006">
    <property type="protein sequence ID" value="GLP97619.1"/>
    <property type="molecule type" value="Genomic_DNA"/>
</dbReference>
<keyword evidence="2" id="KW-0805">Transcription regulation</keyword>
<evidence type="ECO:0000256" key="3">
    <source>
        <dbReference type="ARBA" id="ARBA00023125"/>
    </source>
</evidence>
<keyword evidence="4" id="KW-0804">Transcription</keyword>
<organism evidence="6 7">
    <name type="scientific">Paraferrimonas sedimenticola</name>
    <dbReference type="NCBI Taxonomy" id="375674"/>
    <lineage>
        <taxon>Bacteria</taxon>
        <taxon>Pseudomonadati</taxon>
        <taxon>Pseudomonadota</taxon>
        <taxon>Gammaproteobacteria</taxon>
        <taxon>Alteromonadales</taxon>
        <taxon>Ferrimonadaceae</taxon>
        <taxon>Paraferrimonas</taxon>
    </lineage>
</organism>
<dbReference type="InterPro" id="IPR005119">
    <property type="entry name" value="LysR_subst-bd"/>
</dbReference>
<accession>A0AA37RZ45</accession>
<dbReference type="SUPFAM" id="SSF46785">
    <property type="entry name" value="Winged helix' DNA-binding domain"/>
    <property type="match status" value="1"/>
</dbReference>
<dbReference type="GO" id="GO:0000976">
    <property type="term" value="F:transcription cis-regulatory region binding"/>
    <property type="evidence" value="ECO:0007669"/>
    <property type="project" value="TreeGrafter"/>
</dbReference>
<dbReference type="InterPro" id="IPR000847">
    <property type="entry name" value="LysR_HTH_N"/>
</dbReference>
<dbReference type="InterPro" id="IPR036390">
    <property type="entry name" value="WH_DNA-bd_sf"/>
</dbReference>